<dbReference type="PANTHER" id="PTHR30353">
    <property type="entry name" value="INNER MEMBRANE PROTEIN DEDA-RELATED"/>
    <property type="match status" value="1"/>
</dbReference>
<reference evidence="8" key="1">
    <citation type="submission" date="2020-05" db="EMBL/GenBank/DDBJ databases">
        <authorList>
            <person name="Chiriac C."/>
            <person name="Salcher M."/>
            <person name="Ghai R."/>
            <person name="Kavagutti S V."/>
        </authorList>
    </citation>
    <scope>NUCLEOTIDE SEQUENCE</scope>
</reference>
<evidence type="ECO:0000256" key="6">
    <source>
        <dbReference type="SAM" id="Phobius"/>
    </source>
</evidence>
<feature type="transmembrane region" description="Helical" evidence="6">
    <location>
        <begin position="193"/>
        <end position="210"/>
    </location>
</feature>
<dbReference type="EMBL" id="CAEZYQ010000019">
    <property type="protein sequence ID" value="CAB4756256.1"/>
    <property type="molecule type" value="Genomic_DNA"/>
</dbReference>
<protein>
    <submittedName>
        <fullName evidence="8">Unannotated protein</fullName>
    </submittedName>
</protein>
<dbReference type="Pfam" id="PF09335">
    <property type="entry name" value="VTT_dom"/>
    <property type="match status" value="1"/>
</dbReference>
<dbReference type="InterPro" id="IPR032818">
    <property type="entry name" value="DedA-like"/>
</dbReference>
<organism evidence="8">
    <name type="scientific">freshwater metagenome</name>
    <dbReference type="NCBI Taxonomy" id="449393"/>
    <lineage>
        <taxon>unclassified sequences</taxon>
        <taxon>metagenomes</taxon>
        <taxon>ecological metagenomes</taxon>
    </lineage>
</organism>
<gene>
    <name evidence="8" type="ORF">UFOPK2761_02323</name>
</gene>
<evidence type="ECO:0000313" key="8">
    <source>
        <dbReference type="EMBL" id="CAB4756256.1"/>
    </source>
</evidence>
<feature type="transmembrane region" description="Helical" evidence="6">
    <location>
        <begin position="129"/>
        <end position="151"/>
    </location>
</feature>
<feature type="transmembrane region" description="Helical" evidence="6">
    <location>
        <begin position="72"/>
        <end position="94"/>
    </location>
</feature>
<evidence type="ECO:0000256" key="5">
    <source>
        <dbReference type="ARBA" id="ARBA00023136"/>
    </source>
</evidence>
<keyword evidence="5 6" id="KW-0472">Membrane</keyword>
<feature type="domain" description="VTT" evidence="7">
    <location>
        <begin position="47"/>
        <end position="179"/>
    </location>
</feature>
<evidence type="ECO:0000256" key="2">
    <source>
        <dbReference type="ARBA" id="ARBA00022475"/>
    </source>
</evidence>
<dbReference type="AlphaFoldDB" id="A0A6J6U9E9"/>
<evidence type="ECO:0000256" key="1">
    <source>
        <dbReference type="ARBA" id="ARBA00004651"/>
    </source>
</evidence>
<evidence type="ECO:0000256" key="4">
    <source>
        <dbReference type="ARBA" id="ARBA00022989"/>
    </source>
</evidence>
<keyword evidence="4 6" id="KW-1133">Transmembrane helix</keyword>
<name>A0A6J6U9E9_9ZZZZ</name>
<sequence>MLGIEPLLFGIEFLDLEWWLGHLGQTLFWVALAVVFVECGLLFPFLPGDTLLFSLGLFIATGEIDLFPGSAAVELAIAMTLLVAAAFLGNVAGYEIGRKVGPPLYERNGRFLRRKHFDRTHEFFDQHGALALILGRFVAFVRTFVTVVAGATRMDRRVFLVWSFVGAVLWVLSITMLGYFLGNIEWLGDNLDFALLAILAVFAVPLVIEWRREVARDRARAAERA</sequence>
<dbReference type="GO" id="GO:0005886">
    <property type="term" value="C:plasma membrane"/>
    <property type="evidence" value="ECO:0007669"/>
    <property type="project" value="UniProtKB-SubCell"/>
</dbReference>
<evidence type="ECO:0000256" key="3">
    <source>
        <dbReference type="ARBA" id="ARBA00022692"/>
    </source>
</evidence>
<keyword evidence="2" id="KW-1003">Cell membrane</keyword>
<feature type="transmembrane region" description="Helical" evidence="6">
    <location>
        <begin position="27"/>
        <end position="60"/>
    </location>
</feature>
<dbReference type="PANTHER" id="PTHR30353:SF0">
    <property type="entry name" value="TRANSMEMBRANE PROTEIN"/>
    <property type="match status" value="1"/>
</dbReference>
<dbReference type="InterPro" id="IPR032816">
    <property type="entry name" value="VTT_dom"/>
</dbReference>
<keyword evidence="3 6" id="KW-0812">Transmembrane</keyword>
<evidence type="ECO:0000259" key="7">
    <source>
        <dbReference type="Pfam" id="PF09335"/>
    </source>
</evidence>
<accession>A0A6J6U9E9</accession>
<proteinExistence type="predicted"/>
<feature type="transmembrane region" description="Helical" evidence="6">
    <location>
        <begin position="158"/>
        <end position="181"/>
    </location>
</feature>
<comment type="subcellular location">
    <subcellularLocation>
        <location evidence="1">Cell membrane</location>
        <topology evidence="1">Multi-pass membrane protein</topology>
    </subcellularLocation>
</comment>